<dbReference type="GO" id="GO:0016779">
    <property type="term" value="F:nucleotidyltransferase activity"/>
    <property type="evidence" value="ECO:0007669"/>
    <property type="project" value="UniProtKB-ARBA"/>
</dbReference>
<dbReference type="Proteomes" id="UP000315842">
    <property type="component" value="Unassembled WGS sequence"/>
</dbReference>
<dbReference type="AlphaFoldDB" id="A0A4Y3KFE3"/>
<organism evidence="3 4">
    <name type="scientific">Cellulomonas uda</name>
    <dbReference type="NCBI Taxonomy" id="1714"/>
    <lineage>
        <taxon>Bacteria</taxon>
        <taxon>Bacillati</taxon>
        <taxon>Actinomycetota</taxon>
        <taxon>Actinomycetes</taxon>
        <taxon>Micrococcales</taxon>
        <taxon>Cellulomonadaceae</taxon>
        <taxon>Cellulomonas</taxon>
    </lineage>
</organism>
<evidence type="ECO:0000313" key="4">
    <source>
        <dbReference type="Proteomes" id="UP000315842"/>
    </source>
</evidence>
<dbReference type="EMBL" id="BJLP01000080">
    <property type="protein sequence ID" value="GEA82682.1"/>
    <property type="molecule type" value="Genomic_DNA"/>
</dbReference>
<name>A0A4Y3KFE3_CELUD</name>
<evidence type="ECO:0000256" key="1">
    <source>
        <dbReference type="SAM" id="MobiDB-lite"/>
    </source>
</evidence>
<reference evidence="3 4" key="1">
    <citation type="submission" date="2019-06" db="EMBL/GenBank/DDBJ databases">
        <title>Whole genome shotgun sequence of Cellulomonas uda NBRC 3747.</title>
        <authorList>
            <person name="Hosoyama A."/>
            <person name="Uohara A."/>
            <person name="Ohji S."/>
            <person name="Ichikawa N."/>
        </authorList>
    </citation>
    <scope>NUCLEOTIDE SEQUENCE [LARGE SCALE GENOMIC DNA]</scope>
    <source>
        <strain evidence="3 4">NBRC 3747</strain>
    </source>
</reference>
<feature type="domain" description="MobA-like NTP transferase" evidence="2">
    <location>
        <begin position="44"/>
        <end position="100"/>
    </location>
</feature>
<feature type="region of interest" description="Disordered" evidence="1">
    <location>
        <begin position="1"/>
        <end position="28"/>
    </location>
</feature>
<dbReference type="Gene3D" id="3.90.550.10">
    <property type="entry name" value="Spore Coat Polysaccharide Biosynthesis Protein SpsA, Chain A"/>
    <property type="match status" value="1"/>
</dbReference>
<dbReference type="SUPFAM" id="SSF53448">
    <property type="entry name" value="Nucleotide-diphospho-sugar transferases"/>
    <property type="match status" value="1"/>
</dbReference>
<keyword evidence="4" id="KW-1185">Reference proteome</keyword>
<dbReference type="InterPro" id="IPR029044">
    <property type="entry name" value="Nucleotide-diphossugar_trans"/>
</dbReference>
<gene>
    <name evidence="3" type="ORF">CUD01_31260</name>
</gene>
<dbReference type="Pfam" id="PF12804">
    <property type="entry name" value="NTP_transf_3"/>
    <property type="match status" value="1"/>
</dbReference>
<evidence type="ECO:0000259" key="2">
    <source>
        <dbReference type="Pfam" id="PF12804"/>
    </source>
</evidence>
<protein>
    <recommendedName>
        <fullName evidence="2">MobA-like NTP transferase domain-containing protein</fullName>
    </recommendedName>
</protein>
<comment type="caution">
    <text evidence="3">The sequence shown here is derived from an EMBL/GenBank/DDBJ whole genome shotgun (WGS) entry which is preliminary data.</text>
</comment>
<proteinExistence type="predicted"/>
<sequence length="134" mass="14711">MSLRVRTSPRGVRQPSYGMITSTDDEGTRGMNAVAQDGQREAIVVVLSGGIGARFGLTQPKQLTELGDRTVLEHTLWTVAELTGVRRVSIAANVSHLEQIWALASGVVLGPSHGWSADRRCWCTWWSRLVQRPS</sequence>
<dbReference type="RefSeq" id="WP_141322481.1">
    <property type="nucleotide sequence ID" value="NZ_BJLP01000080.1"/>
</dbReference>
<dbReference type="InterPro" id="IPR025877">
    <property type="entry name" value="MobA-like_NTP_Trfase"/>
</dbReference>
<evidence type="ECO:0000313" key="3">
    <source>
        <dbReference type="EMBL" id="GEA82682.1"/>
    </source>
</evidence>
<accession>A0A4Y3KFE3</accession>